<protein>
    <submittedName>
        <fullName evidence="2">Uncharacterized protein</fullName>
    </submittedName>
</protein>
<organism evidence="2 3">
    <name type="scientific">Diploscapter pachys</name>
    <dbReference type="NCBI Taxonomy" id="2018661"/>
    <lineage>
        <taxon>Eukaryota</taxon>
        <taxon>Metazoa</taxon>
        <taxon>Ecdysozoa</taxon>
        <taxon>Nematoda</taxon>
        <taxon>Chromadorea</taxon>
        <taxon>Rhabditida</taxon>
        <taxon>Rhabditina</taxon>
        <taxon>Rhabditomorpha</taxon>
        <taxon>Rhabditoidea</taxon>
        <taxon>Rhabditidae</taxon>
        <taxon>Diploscapter</taxon>
    </lineage>
</organism>
<dbReference type="AlphaFoldDB" id="A0A2A2LBE1"/>
<evidence type="ECO:0000313" key="3">
    <source>
        <dbReference type="Proteomes" id="UP000218231"/>
    </source>
</evidence>
<evidence type="ECO:0000313" key="2">
    <source>
        <dbReference type="EMBL" id="PAV83519.1"/>
    </source>
</evidence>
<dbReference type="OrthoDB" id="5792163at2759"/>
<gene>
    <name evidence="2" type="ORF">WR25_19881</name>
</gene>
<sequence>MRSSPQSTLSASLIHEEKQQQPAHLSWPPGQAFPFEPLPPYPAGPNLSKIRYPREPSGPVYTCPYCSEQFLFHRLHGVVVCPFCYNTIAVGKFVS</sequence>
<reference evidence="2 3" key="1">
    <citation type="journal article" date="2017" name="Curr. Biol.">
        <title>Genome architecture and evolution of a unichromosomal asexual nematode.</title>
        <authorList>
            <person name="Fradin H."/>
            <person name="Zegar C."/>
            <person name="Gutwein M."/>
            <person name="Lucas J."/>
            <person name="Kovtun M."/>
            <person name="Corcoran D."/>
            <person name="Baugh L.R."/>
            <person name="Kiontke K."/>
            <person name="Gunsalus K."/>
            <person name="Fitch D.H."/>
            <person name="Piano F."/>
        </authorList>
    </citation>
    <scope>NUCLEOTIDE SEQUENCE [LARGE SCALE GENOMIC DNA]</scope>
    <source>
        <strain evidence="2">PF1309</strain>
    </source>
</reference>
<proteinExistence type="predicted"/>
<comment type="caution">
    <text evidence="2">The sequence shown here is derived from an EMBL/GenBank/DDBJ whole genome shotgun (WGS) entry which is preliminary data.</text>
</comment>
<feature type="region of interest" description="Disordered" evidence="1">
    <location>
        <begin position="1"/>
        <end position="25"/>
    </location>
</feature>
<accession>A0A2A2LBE1</accession>
<keyword evidence="3" id="KW-1185">Reference proteome</keyword>
<feature type="compositionally biased region" description="Polar residues" evidence="1">
    <location>
        <begin position="1"/>
        <end position="11"/>
    </location>
</feature>
<dbReference type="EMBL" id="LIAE01006952">
    <property type="protein sequence ID" value="PAV83519.1"/>
    <property type="molecule type" value="Genomic_DNA"/>
</dbReference>
<dbReference type="Proteomes" id="UP000218231">
    <property type="component" value="Unassembled WGS sequence"/>
</dbReference>
<evidence type="ECO:0000256" key="1">
    <source>
        <dbReference type="SAM" id="MobiDB-lite"/>
    </source>
</evidence>
<name>A0A2A2LBE1_9BILA</name>